<dbReference type="GO" id="GO:0031167">
    <property type="term" value="P:rRNA methylation"/>
    <property type="evidence" value="ECO:0007669"/>
    <property type="project" value="InterPro"/>
</dbReference>
<evidence type="ECO:0000256" key="3">
    <source>
        <dbReference type="SAM" id="MobiDB-lite"/>
    </source>
</evidence>
<evidence type="ECO:0000313" key="4">
    <source>
        <dbReference type="EMBL" id="CAB4558617.1"/>
    </source>
</evidence>
<sequence>MTRIIGGIAGSRQLTSPAKATRPTSDRIRESVFNRLAAFELIEDTRVLDLYAGTGALALEALSRGAKSAVLVEKDGKAAAVCNQNALLIKKALEKEGFFDSLCQVVHKPVAGFLKTNSDEFDLVFIDPPYDVPNDEVAQNLIDLVPLLSQEATVMLERSSRSEAVALPDELELVEQKNYGDTNVYWLKKTKTN</sequence>
<dbReference type="PANTHER" id="PTHR43542:SF1">
    <property type="entry name" value="METHYLTRANSFERASE"/>
    <property type="match status" value="1"/>
</dbReference>
<dbReference type="CDD" id="cd02440">
    <property type="entry name" value="AdoMet_MTases"/>
    <property type="match status" value="1"/>
</dbReference>
<dbReference type="Gene3D" id="3.40.50.150">
    <property type="entry name" value="Vaccinia Virus protein VP39"/>
    <property type="match status" value="1"/>
</dbReference>
<dbReference type="PIRSF" id="PIRSF004553">
    <property type="entry name" value="CHP00095"/>
    <property type="match status" value="1"/>
</dbReference>
<keyword evidence="1" id="KW-0489">Methyltransferase</keyword>
<name>A0A6J6D459_9ZZZZ</name>
<dbReference type="InterPro" id="IPR029063">
    <property type="entry name" value="SAM-dependent_MTases_sf"/>
</dbReference>
<dbReference type="PROSITE" id="PS00092">
    <property type="entry name" value="N6_MTASE"/>
    <property type="match status" value="1"/>
</dbReference>
<dbReference type="EMBL" id="CAEZSZ010000093">
    <property type="protein sequence ID" value="CAB4558617.1"/>
    <property type="molecule type" value="Genomic_DNA"/>
</dbReference>
<dbReference type="PANTHER" id="PTHR43542">
    <property type="entry name" value="METHYLTRANSFERASE"/>
    <property type="match status" value="1"/>
</dbReference>
<dbReference type="GO" id="GO:0003676">
    <property type="term" value="F:nucleic acid binding"/>
    <property type="evidence" value="ECO:0007669"/>
    <property type="project" value="InterPro"/>
</dbReference>
<dbReference type="InterPro" id="IPR004398">
    <property type="entry name" value="RNA_MeTrfase_RsmD"/>
</dbReference>
<accession>A0A6J6D459</accession>
<gene>
    <name evidence="4" type="ORF">UFOPK1561_00763</name>
</gene>
<dbReference type="InterPro" id="IPR002052">
    <property type="entry name" value="DNA_methylase_N6_adenine_CS"/>
</dbReference>
<organism evidence="4">
    <name type="scientific">freshwater metagenome</name>
    <dbReference type="NCBI Taxonomy" id="449393"/>
    <lineage>
        <taxon>unclassified sequences</taxon>
        <taxon>metagenomes</taxon>
        <taxon>ecological metagenomes</taxon>
    </lineage>
</organism>
<dbReference type="Pfam" id="PF03602">
    <property type="entry name" value="Cons_hypoth95"/>
    <property type="match status" value="1"/>
</dbReference>
<evidence type="ECO:0000256" key="1">
    <source>
        <dbReference type="ARBA" id="ARBA00022603"/>
    </source>
</evidence>
<dbReference type="AlphaFoldDB" id="A0A6J6D459"/>
<dbReference type="NCBIfam" id="TIGR00095">
    <property type="entry name" value="16S rRNA (guanine(966)-N(2))-methyltransferase RsmD"/>
    <property type="match status" value="1"/>
</dbReference>
<feature type="region of interest" description="Disordered" evidence="3">
    <location>
        <begin position="1"/>
        <end position="23"/>
    </location>
</feature>
<dbReference type="SUPFAM" id="SSF53335">
    <property type="entry name" value="S-adenosyl-L-methionine-dependent methyltransferases"/>
    <property type="match status" value="1"/>
</dbReference>
<proteinExistence type="predicted"/>
<protein>
    <submittedName>
        <fullName evidence="4">Unannotated protein</fullName>
    </submittedName>
</protein>
<keyword evidence="2" id="KW-0808">Transferase</keyword>
<dbReference type="GO" id="GO:0008168">
    <property type="term" value="F:methyltransferase activity"/>
    <property type="evidence" value="ECO:0007669"/>
    <property type="project" value="UniProtKB-KW"/>
</dbReference>
<evidence type="ECO:0000256" key="2">
    <source>
        <dbReference type="ARBA" id="ARBA00022679"/>
    </source>
</evidence>
<reference evidence="4" key="1">
    <citation type="submission" date="2020-05" db="EMBL/GenBank/DDBJ databases">
        <authorList>
            <person name="Chiriac C."/>
            <person name="Salcher M."/>
            <person name="Ghai R."/>
            <person name="Kavagutti S V."/>
        </authorList>
    </citation>
    <scope>NUCLEOTIDE SEQUENCE</scope>
</reference>